<dbReference type="AlphaFoldDB" id="A0A8T1TA42"/>
<name>A0A8T1TA42_CHESE</name>
<evidence type="ECO:0000313" key="1">
    <source>
        <dbReference type="EMBL" id="KAG6937634.1"/>
    </source>
</evidence>
<protein>
    <recommendedName>
        <fullName evidence="3">HAT C-terminal dimerisation domain-containing protein</fullName>
    </recommendedName>
</protein>
<accession>A0A8T1TA42</accession>
<organism evidence="1 2">
    <name type="scientific">Chelydra serpentina</name>
    <name type="common">Snapping turtle</name>
    <name type="synonym">Testudo serpentina</name>
    <dbReference type="NCBI Taxonomy" id="8475"/>
    <lineage>
        <taxon>Eukaryota</taxon>
        <taxon>Metazoa</taxon>
        <taxon>Chordata</taxon>
        <taxon>Craniata</taxon>
        <taxon>Vertebrata</taxon>
        <taxon>Euteleostomi</taxon>
        <taxon>Archelosauria</taxon>
        <taxon>Testudinata</taxon>
        <taxon>Testudines</taxon>
        <taxon>Cryptodira</taxon>
        <taxon>Durocryptodira</taxon>
        <taxon>Americhelydia</taxon>
        <taxon>Chelydroidea</taxon>
        <taxon>Chelydridae</taxon>
        <taxon>Chelydra</taxon>
    </lineage>
</organism>
<dbReference type="SUPFAM" id="SSF53098">
    <property type="entry name" value="Ribonuclease H-like"/>
    <property type="match status" value="1"/>
</dbReference>
<evidence type="ECO:0000313" key="2">
    <source>
        <dbReference type="Proteomes" id="UP000765507"/>
    </source>
</evidence>
<evidence type="ECO:0008006" key="3">
    <source>
        <dbReference type="Google" id="ProtNLM"/>
    </source>
</evidence>
<dbReference type="OrthoDB" id="1607513at2759"/>
<dbReference type="InterPro" id="IPR012337">
    <property type="entry name" value="RNaseH-like_sf"/>
</dbReference>
<proteinExistence type="predicted"/>
<reference evidence="1 2" key="1">
    <citation type="journal article" date="2020" name="G3 (Bethesda)">
        <title>Draft Genome of the Common Snapping Turtle, Chelydra serpentina, a Model for Phenotypic Plasticity in Reptiles.</title>
        <authorList>
            <person name="Das D."/>
            <person name="Singh S.K."/>
            <person name="Bierstedt J."/>
            <person name="Erickson A."/>
            <person name="Galli G.L.J."/>
            <person name="Crossley D.A. 2nd"/>
            <person name="Rhen T."/>
        </authorList>
    </citation>
    <scope>NUCLEOTIDE SEQUENCE [LARGE SCALE GENOMIC DNA]</scope>
    <source>
        <strain evidence="1">KW</strain>
    </source>
</reference>
<keyword evidence="2" id="KW-1185">Reference proteome</keyword>
<gene>
    <name evidence="1" type="ORF">G0U57_009221</name>
</gene>
<dbReference type="EMBL" id="JAHGAV010000023">
    <property type="protein sequence ID" value="KAG6937634.1"/>
    <property type="molecule type" value="Genomic_DNA"/>
</dbReference>
<sequence length="124" mass="14025">MKPSDPTIPAKPALIASLLDPCHKHMQFLLRVVQMAAKSKLLQLASMLEIEEPPSAVAELDEPALKKMCETEKSAVVMLLGEDYTNEENAVENELENYFREPCPSLECSPLVWWEVNTQRFPKL</sequence>
<dbReference type="Proteomes" id="UP000765507">
    <property type="component" value="Unassembled WGS sequence"/>
</dbReference>
<comment type="caution">
    <text evidence="1">The sequence shown here is derived from an EMBL/GenBank/DDBJ whole genome shotgun (WGS) entry which is preliminary data.</text>
</comment>